<protein>
    <submittedName>
        <fullName evidence="4">Beta-lactamase regulating signal transducer with metallopeptidase domain</fullName>
    </submittedName>
</protein>
<evidence type="ECO:0000256" key="1">
    <source>
        <dbReference type="SAM" id="Phobius"/>
    </source>
</evidence>
<evidence type="ECO:0000313" key="4">
    <source>
        <dbReference type="EMBL" id="MBB3167720.1"/>
    </source>
</evidence>
<dbReference type="Pfam" id="PF05569">
    <property type="entry name" value="Peptidase_M56"/>
    <property type="match status" value="1"/>
</dbReference>
<keyword evidence="1" id="KW-0472">Membrane</keyword>
<evidence type="ECO:0000313" key="5">
    <source>
        <dbReference type="Proteomes" id="UP000559987"/>
    </source>
</evidence>
<feature type="transmembrane region" description="Helical" evidence="1">
    <location>
        <begin position="44"/>
        <end position="64"/>
    </location>
</feature>
<dbReference type="EMBL" id="JACHXZ010000001">
    <property type="protein sequence ID" value="MBB3167720.1"/>
    <property type="molecule type" value="Genomic_DNA"/>
</dbReference>
<keyword evidence="1" id="KW-0812">Transmembrane</keyword>
<dbReference type="CDD" id="cd07341">
    <property type="entry name" value="M56_BlaR1_MecR1_like"/>
    <property type="match status" value="1"/>
</dbReference>
<accession>A0A839UMD5</accession>
<keyword evidence="5" id="KW-1185">Reference proteome</keyword>
<reference evidence="4 5" key="1">
    <citation type="submission" date="2020-08" db="EMBL/GenBank/DDBJ databases">
        <title>Genomic Encyclopedia of Type Strains, Phase III (KMG-III): the genomes of soil and plant-associated and newly described type strains.</title>
        <authorList>
            <person name="Whitman W."/>
        </authorList>
    </citation>
    <scope>NUCLEOTIDE SEQUENCE [LARGE SCALE GENOMIC DNA]</scope>
    <source>
        <strain evidence="4 5">CECT 8571</strain>
    </source>
</reference>
<dbReference type="Proteomes" id="UP000559987">
    <property type="component" value="Unassembled WGS sequence"/>
</dbReference>
<dbReference type="CDD" id="cd12797">
    <property type="entry name" value="M23_peptidase"/>
    <property type="match status" value="1"/>
</dbReference>
<dbReference type="Pfam" id="PF01551">
    <property type="entry name" value="Peptidase_M23"/>
    <property type="match status" value="1"/>
</dbReference>
<dbReference type="GO" id="GO:0004222">
    <property type="term" value="F:metalloendopeptidase activity"/>
    <property type="evidence" value="ECO:0007669"/>
    <property type="project" value="TreeGrafter"/>
</dbReference>
<evidence type="ECO:0000259" key="3">
    <source>
        <dbReference type="Pfam" id="PF05569"/>
    </source>
</evidence>
<proteinExistence type="predicted"/>
<dbReference type="SUPFAM" id="SSF51261">
    <property type="entry name" value="Duplicated hybrid motif"/>
    <property type="match status" value="1"/>
</dbReference>
<dbReference type="PANTHER" id="PTHR21666">
    <property type="entry name" value="PEPTIDASE-RELATED"/>
    <property type="match status" value="1"/>
</dbReference>
<dbReference type="InterPro" id="IPR050570">
    <property type="entry name" value="Cell_wall_metabolism_enzyme"/>
</dbReference>
<feature type="domain" description="Peptidase M56" evidence="3">
    <location>
        <begin position="25"/>
        <end position="288"/>
    </location>
</feature>
<feature type="domain" description="M23ase beta-sheet core" evidence="2">
    <location>
        <begin position="364"/>
        <end position="463"/>
    </location>
</feature>
<evidence type="ECO:0000259" key="2">
    <source>
        <dbReference type="Pfam" id="PF01551"/>
    </source>
</evidence>
<dbReference type="InterPro" id="IPR016047">
    <property type="entry name" value="M23ase_b-sheet_dom"/>
</dbReference>
<dbReference type="RefSeq" id="WP_183908674.1">
    <property type="nucleotide sequence ID" value="NZ_JACHXZ010000001.1"/>
</dbReference>
<feature type="transmembrane region" description="Helical" evidence="1">
    <location>
        <begin position="100"/>
        <end position="125"/>
    </location>
</feature>
<gene>
    <name evidence="4" type="ORF">FHS30_000896</name>
</gene>
<feature type="transmembrane region" description="Helical" evidence="1">
    <location>
        <begin position="12"/>
        <end position="32"/>
    </location>
</feature>
<sequence length="484" mass="53189">MNSGLAIATDFTVFSIFLVLFSAAVYGLTLLADRYWVVAAQWRSFWLLAVGCCLLPIVVVLLPAKNLPPSFLTLPDLATVALTANEVLPQAQRVATGTDFTVWLCVVWMVLVVGVALSRITVAVLKSWQLRRWLGQTPAVLNCDQTATSRYLKRLQRQKRLTIRVTERRCSPFVIGLLRPTLVISKVSLSALNLRQFQLMVRHELTHLGRADTVFACVALCLRCLFWFNPFLLRLLDQFNWAVESSCDNAVLQKRPHLAQTYAQAMLNILRATQSGEPIAAVAFIKHTRRTTTMRMQRILNVAHTAQCNWMHRLLTACGVTVLVAGAFLVQPGSALAGSGEHCSWVNPVPSARLTSSFGQKKDRFHKGVDLAIGKGAPVLAAADGKVLVSTDVWGDKVNYGKIIIIDHGDGLRSLYSHLDSRAVAAGDRVSGGDKIGAVGETGKVTGPHLHFEILKGEQQVDPAQYVELPSTRKQASLRLPPVM</sequence>
<feature type="transmembrane region" description="Helical" evidence="1">
    <location>
        <begin position="310"/>
        <end position="330"/>
    </location>
</feature>
<dbReference type="PANTHER" id="PTHR21666:SF270">
    <property type="entry name" value="MUREIN HYDROLASE ACTIVATOR ENVC"/>
    <property type="match status" value="1"/>
</dbReference>
<name>A0A839UMD5_9GAMM</name>
<organism evidence="4 5">
    <name type="scientific">Simiduia aestuariiviva</name>
    <dbReference type="NCBI Taxonomy" id="1510459"/>
    <lineage>
        <taxon>Bacteria</taxon>
        <taxon>Pseudomonadati</taxon>
        <taxon>Pseudomonadota</taxon>
        <taxon>Gammaproteobacteria</taxon>
        <taxon>Cellvibrionales</taxon>
        <taxon>Cellvibrionaceae</taxon>
        <taxon>Simiduia</taxon>
    </lineage>
</organism>
<dbReference type="AlphaFoldDB" id="A0A839UMD5"/>
<keyword evidence="1" id="KW-1133">Transmembrane helix</keyword>
<dbReference type="Gene3D" id="2.70.70.10">
    <property type="entry name" value="Glucose Permease (Domain IIA)"/>
    <property type="match status" value="1"/>
</dbReference>
<dbReference type="InterPro" id="IPR008756">
    <property type="entry name" value="Peptidase_M56"/>
</dbReference>
<dbReference type="InterPro" id="IPR011055">
    <property type="entry name" value="Dup_hybrid_motif"/>
</dbReference>
<comment type="caution">
    <text evidence="4">The sequence shown here is derived from an EMBL/GenBank/DDBJ whole genome shotgun (WGS) entry which is preliminary data.</text>
</comment>